<sequence>MRKEKKTYVAPLIQVLSVELEQGIAAGSAATGTPTPAVDEWGIGGGGTSNGDF</sequence>
<gene>
    <name evidence="2" type="ORF">DFQ12_1979</name>
</gene>
<name>A0A420BK57_SPHD1</name>
<evidence type="ECO:0000313" key="3">
    <source>
        <dbReference type="Proteomes" id="UP000286246"/>
    </source>
</evidence>
<reference evidence="2 3" key="1">
    <citation type="submission" date="2018-09" db="EMBL/GenBank/DDBJ databases">
        <title>Genomic Encyclopedia of Type Strains, Phase III (KMG-III): the genomes of soil and plant-associated and newly described type strains.</title>
        <authorList>
            <person name="Whitman W."/>
        </authorList>
    </citation>
    <scope>NUCLEOTIDE SEQUENCE [LARGE SCALE GENOMIC DNA]</scope>
    <source>
        <strain evidence="2 3">CECT 7938</strain>
    </source>
</reference>
<dbReference type="RefSeq" id="WP_167457230.1">
    <property type="nucleotide sequence ID" value="NZ_RAPY01000001.1"/>
</dbReference>
<protein>
    <submittedName>
        <fullName evidence="2">Uncharacterized protein</fullName>
    </submittedName>
</protein>
<accession>A0A420BK57</accession>
<dbReference type="Proteomes" id="UP000286246">
    <property type="component" value="Unassembled WGS sequence"/>
</dbReference>
<feature type="region of interest" description="Disordered" evidence="1">
    <location>
        <begin position="28"/>
        <end position="53"/>
    </location>
</feature>
<evidence type="ECO:0000256" key="1">
    <source>
        <dbReference type="SAM" id="MobiDB-lite"/>
    </source>
</evidence>
<comment type="caution">
    <text evidence="2">The sequence shown here is derived from an EMBL/GenBank/DDBJ whole genome shotgun (WGS) entry which is preliminary data.</text>
</comment>
<feature type="compositionally biased region" description="Gly residues" evidence="1">
    <location>
        <begin position="42"/>
        <end position="53"/>
    </location>
</feature>
<evidence type="ECO:0000313" key="2">
    <source>
        <dbReference type="EMBL" id="RKE57103.1"/>
    </source>
</evidence>
<dbReference type="AlphaFoldDB" id="A0A420BK57"/>
<keyword evidence="3" id="KW-1185">Reference proteome</keyword>
<proteinExistence type="predicted"/>
<organism evidence="2 3">
    <name type="scientific">Sphingobacterium detergens</name>
    <dbReference type="NCBI Taxonomy" id="1145106"/>
    <lineage>
        <taxon>Bacteria</taxon>
        <taxon>Pseudomonadati</taxon>
        <taxon>Bacteroidota</taxon>
        <taxon>Sphingobacteriia</taxon>
        <taxon>Sphingobacteriales</taxon>
        <taxon>Sphingobacteriaceae</taxon>
        <taxon>Sphingobacterium</taxon>
    </lineage>
</organism>
<feature type="compositionally biased region" description="Low complexity" evidence="1">
    <location>
        <begin position="28"/>
        <end position="37"/>
    </location>
</feature>
<dbReference type="EMBL" id="RAPY01000001">
    <property type="protein sequence ID" value="RKE57103.1"/>
    <property type="molecule type" value="Genomic_DNA"/>
</dbReference>